<dbReference type="Pfam" id="PF19078">
    <property type="entry name" value="Big_12"/>
    <property type="match status" value="1"/>
</dbReference>
<proteinExistence type="predicted"/>
<comment type="caution">
    <text evidence="2">The sequence shown here is derived from an EMBL/GenBank/DDBJ whole genome shotgun (WGS) entry which is preliminary data.</text>
</comment>
<protein>
    <recommendedName>
        <fullName evidence="1">Bacterial Ig-like domain-containing protein</fullName>
    </recommendedName>
</protein>
<dbReference type="InterPro" id="IPR044048">
    <property type="entry name" value="Big_12"/>
</dbReference>
<accession>A0A6N3WYD0</accession>
<organism evidence="2 3">
    <name type="scientific">Candidatus Synechococcus spongiarum 142</name>
    <dbReference type="NCBI Taxonomy" id="1608213"/>
    <lineage>
        <taxon>Bacteria</taxon>
        <taxon>Bacillati</taxon>
        <taxon>Cyanobacteriota</taxon>
        <taxon>Cyanophyceae</taxon>
        <taxon>Synechococcales</taxon>
        <taxon>Synechococcaceae</taxon>
        <taxon>Synechococcus</taxon>
    </lineage>
</organism>
<reference evidence="2 3" key="1">
    <citation type="submission" date="2015-01" db="EMBL/GenBank/DDBJ databases">
        <title>Lifestyle Evolution in Cyanobacterial Symbionts of Sponges.</title>
        <authorList>
            <person name="Burgsdorf I."/>
            <person name="Slaby B.M."/>
            <person name="Handley K.M."/>
            <person name="Haber M."/>
            <person name="Blom J."/>
            <person name="Marshall C.W."/>
            <person name="Gilbert J.A."/>
            <person name="Hentschel U."/>
            <person name="Steindler L."/>
        </authorList>
    </citation>
    <scope>NUCLEOTIDE SEQUENCE [LARGE SCALE GENOMIC DNA]</scope>
    <source>
        <strain evidence="2">142</strain>
    </source>
</reference>
<evidence type="ECO:0000313" key="3">
    <source>
        <dbReference type="Proteomes" id="UP000035054"/>
    </source>
</evidence>
<dbReference type="AlphaFoldDB" id="A0A6N3WYD0"/>
<name>A0A6N3WYD0_9SYNE</name>
<dbReference type="Proteomes" id="UP000035054">
    <property type="component" value="Unassembled WGS sequence"/>
</dbReference>
<feature type="domain" description="Bacterial Ig-like" evidence="1">
    <location>
        <begin position="1"/>
        <end position="67"/>
    </location>
</feature>
<evidence type="ECO:0000313" key="2">
    <source>
        <dbReference type="EMBL" id="KKZ10899.1"/>
    </source>
</evidence>
<gene>
    <name evidence="2" type="ORF">TH68_09600</name>
</gene>
<feature type="non-terminal residue" evidence="2">
    <location>
        <position position="1"/>
    </location>
</feature>
<dbReference type="EMBL" id="JXUO01000301">
    <property type="protein sequence ID" value="KKZ10899.1"/>
    <property type="molecule type" value="Genomic_DNA"/>
</dbReference>
<feature type="non-terminal residue" evidence="2">
    <location>
        <position position="98"/>
    </location>
</feature>
<sequence>TDFTLSDIAVTGGTVSNFAVVTADRIWSARITPSGNGMTVTINVPVNAAQDQAGRGSAGATASANYIVTLSAPVGFTASPGNERVALSWSAPDNSANG</sequence>
<evidence type="ECO:0000259" key="1">
    <source>
        <dbReference type="Pfam" id="PF19078"/>
    </source>
</evidence>